<feature type="coiled-coil region" evidence="9">
    <location>
        <begin position="62"/>
        <end position="89"/>
    </location>
</feature>
<evidence type="ECO:0000313" key="13">
    <source>
        <dbReference type="Proteomes" id="UP000267400"/>
    </source>
</evidence>
<evidence type="ECO:0000256" key="5">
    <source>
        <dbReference type="ARBA" id="ARBA00022679"/>
    </source>
</evidence>
<sequence>MARKQACRPSKHKMPQAAHSLKPTDVQVFESAFARQDYHRALQLAESLVSRSPASPQAHELCANSLGRLERLEEAVEAMQKAVDLAERASAGQRLKLAQYQVLAGKASHAVSLLEGLVQEEPENVMALAWLSRAHHQLGQNSRGLEVNDCLMALEYHHEEGLLWRSRILDQLSRHDETLETLRKLHEVNPRRVGVLNHMASLFTKEGDYDEAEKHYREELALDPSNGKVHSNFWMSSHYNPAYDAGSLFRMAIEWDRHFSERSSRGRAETVKDAGKRLRIGLLSGGFRMHPVGQMILPALQNLPNDQFELVFYSSNQYVDKLTQSVQTLAYRWQSIEGLSDSQLDKKVREDEIDILIDMNGAGEGSRYRTLTREPAPLIVKWVGGLVNTTGLESVDYLLSDHIETPEGVDKRYTEKLIRLPDDYICYHFPRHAPACNGLPALANGYITFGCLNNPAKLSAPLLQEWSTLLKEVPNSKLLLRGVQFESKRFRGKITAIFSEHGISEDRLLLEGPAKHEEFLETYQRIDIALDTWPYSGGLTTCESLLMGVPVVTRTGPTFAGRHSATHLTNAGLPELVTDNWDDFRARARELADDLPNLAVIRAALRTILLDSPICNGPRFASHLITALRAIWQRHCVGKAPEALSFSKSGAAQFADEDTPVKLALASQAQGFDWQLESPVLTVDNGAVLAMRRDARELLGSGRVVMLSFDPAGKMETVDHLAQYGEIQHFPYTSLGDGQPAPLYLAEGLEPTSLAPIDNDGELETHEIPTVALDGIVGLPNIDVLALDACHDNLSVLGNAFEALQNAFAIQVGVAFEPVSEHHPDFSRVQSLMREMGFRFHCFVSEKKKSWFPEGAVVESRTASELKVVEALFIPGHDRMGSFSVAQRVRLAFILHALFGANDVAFRILSDVDESLAIQYLDDERLVSSTSDAGTVGPEISSHAVDEEETIAVELEKLMNEEW</sequence>
<dbReference type="InterPro" id="IPR029489">
    <property type="entry name" value="OGT/SEC/SPY_C"/>
</dbReference>
<dbReference type="InterPro" id="IPR019734">
    <property type="entry name" value="TPR_rpt"/>
</dbReference>
<keyword evidence="13" id="KW-1185">Reference proteome</keyword>
<dbReference type="OrthoDB" id="255821at2"/>
<dbReference type="SUPFAM" id="SSF53756">
    <property type="entry name" value="UDP-Glycosyltransferase/glycogen phosphorylase"/>
    <property type="match status" value="1"/>
</dbReference>
<protein>
    <recommendedName>
        <fullName evidence="3">protein O-GlcNAc transferase</fullName>
        <ecNumber evidence="3">2.4.1.255</ecNumber>
    </recommendedName>
</protein>
<dbReference type="EMBL" id="RXNS01000007">
    <property type="protein sequence ID" value="RTR04416.1"/>
    <property type="molecule type" value="Genomic_DNA"/>
</dbReference>
<feature type="domain" description="O-GlcNAc transferase C-terminal" evidence="11">
    <location>
        <begin position="442"/>
        <end position="622"/>
    </location>
</feature>
<dbReference type="SUPFAM" id="SSF48452">
    <property type="entry name" value="TPR-like"/>
    <property type="match status" value="1"/>
</dbReference>
<dbReference type="Proteomes" id="UP000267400">
    <property type="component" value="Unassembled WGS sequence"/>
</dbReference>
<feature type="region of interest" description="Disordered" evidence="10">
    <location>
        <begin position="1"/>
        <end position="20"/>
    </location>
</feature>
<keyword evidence="4" id="KW-0328">Glycosyltransferase</keyword>
<evidence type="ECO:0000256" key="10">
    <source>
        <dbReference type="SAM" id="MobiDB-lite"/>
    </source>
</evidence>
<dbReference type="InterPro" id="IPR051939">
    <property type="entry name" value="Glycosyltr_41/O-GlcNAc_trsf"/>
</dbReference>
<dbReference type="PROSITE" id="PS50293">
    <property type="entry name" value="TPR_REGION"/>
    <property type="match status" value="1"/>
</dbReference>
<dbReference type="PROSITE" id="PS50005">
    <property type="entry name" value="TPR"/>
    <property type="match status" value="1"/>
</dbReference>
<evidence type="ECO:0000256" key="4">
    <source>
        <dbReference type="ARBA" id="ARBA00022676"/>
    </source>
</evidence>
<keyword evidence="9" id="KW-0175">Coiled coil</keyword>
<organism evidence="12 13">
    <name type="scientific">Halomonas nitroreducens</name>
    <dbReference type="NCBI Taxonomy" id="447425"/>
    <lineage>
        <taxon>Bacteria</taxon>
        <taxon>Pseudomonadati</taxon>
        <taxon>Pseudomonadota</taxon>
        <taxon>Gammaproteobacteria</taxon>
        <taxon>Oceanospirillales</taxon>
        <taxon>Halomonadaceae</taxon>
        <taxon>Halomonas</taxon>
    </lineage>
</organism>
<keyword evidence="7 8" id="KW-0802">TPR repeat</keyword>
<proteinExistence type="inferred from homology"/>
<gene>
    <name evidence="12" type="ORF">EKG36_08835</name>
</gene>
<evidence type="ECO:0000313" key="12">
    <source>
        <dbReference type="EMBL" id="RTR04416.1"/>
    </source>
</evidence>
<dbReference type="PANTHER" id="PTHR44835">
    <property type="entry name" value="UDP-N-ACETYLGLUCOSAMINE--PEPTIDE N-ACETYLGLUCOSAMINYLTRANSFERASE SPINDLY-RELATED"/>
    <property type="match status" value="1"/>
</dbReference>
<reference evidence="12 13" key="1">
    <citation type="submission" date="2018-12" db="EMBL/GenBank/DDBJ databases">
        <authorList>
            <person name="Yu L."/>
        </authorList>
    </citation>
    <scope>NUCLEOTIDE SEQUENCE [LARGE SCALE GENOMIC DNA]</scope>
    <source>
        <strain evidence="12 13">11S</strain>
    </source>
</reference>
<dbReference type="RefSeq" id="WP_126483180.1">
    <property type="nucleotide sequence ID" value="NZ_RXNS01000007.1"/>
</dbReference>
<evidence type="ECO:0000256" key="2">
    <source>
        <dbReference type="ARBA" id="ARBA00005386"/>
    </source>
</evidence>
<evidence type="ECO:0000256" key="7">
    <source>
        <dbReference type="ARBA" id="ARBA00022803"/>
    </source>
</evidence>
<dbReference type="Gene3D" id="1.25.40.10">
    <property type="entry name" value="Tetratricopeptide repeat domain"/>
    <property type="match status" value="1"/>
</dbReference>
<feature type="repeat" description="TPR" evidence="8">
    <location>
        <begin position="193"/>
        <end position="226"/>
    </location>
</feature>
<evidence type="ECO:0000259" key="11">
    <source>
        <dbReference type="Pfam" id="PF13844"/>
    </source>
</evidence>
<evidence type="ECO:0000256" key="6">
    <source>
        <dbReference type="ARBA" id="ARBA00022737"/>
    </source>
</evidence>
<feature type="domain" description="O-GlcNAc transferase C-terminal" evidence="11">
    <location>
        <begin position="270"/>
        <end position="425"/>
    </location>
</feature>
<evidence type="ECO:0000256" key="1">
    <source>
        <dbReference type="ARBA" id="ARBA00004922"/>
    </source>
</evidence>
<dbReference type="EC" id="2.4.1.255" evidence="3"/>
<dbReference type="PANTHER" id="PTHR44835:SF1">
    <property type="entry name" value="PROTEIN O-GLCNAC TRANSFERASE"/>
    <property type="match status" value="1"/>
</dbReference>
<dbReference type="Pfam" id="PF13176">
    <property type="entry name" value="TPR_7"/>
    <property type="match status" value="1"/>
</dbReference>
<comment type="similarity">
    <text evidence="2">Belongs to the glycosyltransferase 41 family. O-GlcNAc transferase subfamily.</text>
</comment>
<dbReference type="InterPro" id="IPR011990">
    <property type="entry name" value="TPR-like_helical_dom_sf"/>
</dbReference>
<dbReference type="SMART" id="SM00028">
    <property type="entry name" value="TPR"/>
    <property type="match status" value="3"/>
</dbReference>
<evidence type="ECO:0000256" key="9">
    <source>
        <dbReference type="SAM" id="Coils"/>
    </source>
</evidence>
<dbReference type="Pfam" id="PF13432">
    <property type="entry name" value="TPR_16"/>
    <property type="match status" value="1"/>
</dbReference>
<evidence type="ECO:0000256" key="8">
    <source>
        <dbReference type="PROSITE-ProRule" id="PRU00339"/>
    </source>
</evidence>
<evidence type="ECO:0000256" key="3">
    <source>
        <dbReference type="ARBA" id="ARBA00011970"/>
    </source>
</evidence>
<comment type="pathway">
    <text evidence="1">Protein modification; protein glycosylation.</text>
</comment>
<dbReference type="AlphaFoldDB" id="A0A431V3I7"/>
<accession>A0A431V3I7</accession>
<dbReference type="Pfam" id="PF13844">
    <property type="entry name" value="Glyco_transf_41"/>
    <property type="match status" value="2"/>
</dbReference>
<feature type="compositionally biased region" description="Basic residues" evidence="10">
    <location>
        <begin position="1"/>
        <end position="14"/>
    </location>
</feature>
<keyword evidence="5" id="KW-0808">Transferase</keyword>
<comment type="caution">
    <text evidence="12">The sequence shown here is derived from an EMBL/GenBank/DDBJ whole genome shotgun (WGS) entry which is preliminary data.</text>
</comment>
<dbReference type="Gene3D" id="3.40.50.2000">
    <property type="entry name" value="Glycogen Phosphorylase B"/>
    <property type="match status" value="1"/>
</dbReference>
<dbReference type="Gene3D" id="3.40.50.11380">
    <property type="match status" value="1"/>
</dbReference>
<keyword evidence="6" id="KW-0677">Repeat</keyword>
<dbReference type="GO" id="GO:0097363">
    <property type="term" value="F:protein O-acetylglucosaminyltransferase activity"/>
    <property type="evidence" value="ECO:0007669"/>
    <property type="project" value="UniProtKB-EC"/>
</dbReference>
<name>A0A431V3I7_9GAMM</name>